<comment type="caution">
    <text evidence="3">The sequence shown here is derived from an EMBL/GenBank/DDBJ whole genome shotgun (WGS) entry which is preliminary data.</text>
</comment>
<dbReference type="RefSeq" id="WP_322446313.1">
    <property type="nucleotide sequence ID" value="NZ_JAXOFX010000005.1"/>
</dbReference>
<evidence type="ECO:0000256" key="1">
    <source>
        <dbReference type="SAM" id="Phobius"/>
    </source>
</evidence>
<dbReference type="InterPro" id="IPR003607">
    <property type="entry name" value="HD/PDEase_dom"/>
</dbReference>
<dbReference type="Pfam" id="PF13487">
    <property type="entry name" value="HD_5"/>
    <property type="match status" value="1"/>
</dbReference>
<dbReference type="PANTHER" id="PTHR45228:SF9">
    <property type="entry name" value="3'3'-CGAMP-SPECIFIC PHOSPHODIESTERASE 2"/>
    <property type="match status" value="1"/>
</dbReference>
<keyword evidence="1" id="KW-0812">Transmembrane</keyword>
<dbReference type="EMBL" id="JAXOFX010000005">
    <property type="protein sequence ID" value="MDZ5472008.1"/>
    <property type="molecule type" value="Genomic_DNA"/>
</dbReference>
<feature type="transmembrane region" description="Helical" evidence="1">
    <location>
        <begin position="309"/>
        <end position="326"/>
    </location>
</feature>
<evidence type="ECO:0000313" key="3">
    <source>
        <dbReference type="EMBL" id="MDZ5472008.1"/>
    </source>
</evidence>
<dbReference type="Gene3D" id="2.60.40.2380">
    <property type="match status" value="1"/>
</dbReference>
<keyword evidence="1" id="KW-1133">Transmembrane helix</keyword>
<keyword evidence="4" id="KW-1185">Reference proteome</keyword>
<proteinExistence type="predicted"/>
<evidence type="ECO:0000259" key="2">
    <source>
        <dbReference type="PROSITE" id="PS51832"/>
    </source>
</evidence>
<dbReference type="InterPro" id="IPR037522">
    <property type="entry name" value="HD_GYP_dom"/>
</dbReference>
<name>A0ABU5IXW5_9BACI</name>
<feature type="transmembrane region" description="Helical" evidence="1">
    <location>
        <begin position="252"/>
        <end position="271"/>
    </location>
</feature>
<reference evidence="3 4" key="1">
    <citation type="submission" date="2023-11" db="EMBL/GenBank/DDBJ databases">
        <title>Bacillus jintuensis, isolated from a mudflat on the Beibu Gulf coast.</title>
        <authorList>
            <person name="Li M."/>
        </authorList>
    </citation>
    <scope>NUCLEOTIDE SEQUENCE [LARGE SCALE GENOMIC DNA]</scope>
    <source>
        <strain evidence="3 4">31A1R</strain>
    </source>
</reference>
<dbReference type="PANTHER" id="PTHR45228">
    <property type="entry name" value="CYCLIC DI-GMP PHOSPHODIESTERASE TM_0186-RELATED"/>
    <property type="match status" value="1"/>
</dbReference>
<protein>
    <submittedName>
        <fullName evidence="3">7TM diverse intracellular signaling domain-containing protein</fullName>
    </submittedName>
</protein>
<feature type="domain" description="HD-GYP" evidence="2">
    <location>
        <begin position="404"/>
        <end position="601"/>
    </location>
</feature>
<dbReference type="Gene3D" id="1.10.3210.10">
    <property type="entry name" value="Hypothetical protein af1432"/>
    <property type="match status" value="1"/>
</dbReference>
<dbReference type="SUPFAM" id="SSF109604">
    <property type="entry name" value="HD-domain/PDEase-like"/>
    <property type="match status" value="1"/>
</dbReference>
<feature type="transmembrane region" description="Helical" evidence="1">
    <location>
        <begin position="190"/>
        <end position="210"/>
    </location>
</feature>
<feature type="transmembrane region" description="Helical" evidence="1">
    <location>
        <begin position="215"/>
        <end position="232"/>
    </location>
</feature>
<gene>
    <name evidence="3" type="ORF">SM124_09645</name>
</gene>
<dbReference type="InterPro" id="IPR011623">
    <property type="entry name" value="7TMR_DISM_rcpt_extracell_dom1"/>
</dbReference>
<dbReference type="SMART" id="SM00471">
    <property type="entry name" value="HDc"/>
    <property type="match status" value="1"/>
</dbReference>
<dbReference type="Pfam" id="PF07695">
    <property type="entry name" value="7TMR-DISM_7TM"/>
    <property type="match status" value="1"/>
</dbReference>
<keyword evidence="1" id="KW-0472">Membrane</keyword>
<feature type="transmembrane region" description="Helical" evidence="1">
    <location>
        <begin position="368"/>
        <end position="390"/>
    </location>
</feature>
<evidence type="ECO:0000313" key="4">
    <source>
        <dbReference type="Proteomes" id="UP001290455"/>
    </source>
</evidence>
<feature type="transmembrane region" description="Helical" evidence="1">
    <location>
        <begin position="283"/>
        <end position="303"/>
    </location>
</feature>
<organism evidence="3 4">
    <name type="scientific">Robertmurraya mangrovi</name>
    <dbReference type="NCBI Taxonomy" id="3098077"/>
    <lineage>
        <taxon>Bacteria</taxon>
        <taxon>Bacillati</taxon>
        <taxon>Bacillota</taxon>
        <taxon>Bacilli</taxon>
        <taxon>Bacillales</taxon>
        <taxon>Bacillaceae</taxon>
        <taxon>Robertmurraya</taxon>
    </lineage>
</organism>
<dbReference type="InterPro" id="IPR011622">
    <property type="entry name" value="7TMR_DISM_rcpt_extracell_dom2"/>
</dbReference>
<feature type="transmembrane region" description="Helical" evidence="1">
    <location>
        <begin position="338"/>
        <end position="356"/>
    </location>
</feature>
<dbReference type="InterPro" id="IPR052020">
    <property type="entry name" value="Cyclic_di-GMP/3'3'-cGAMP_PDE"/>
</dbReference>
<dbReference type="Proteomes" id="UP001290455">
    <property type="component" value="Unassembled WGS sequence"/>
</dbReference>
<dbReference type="PROSITE" id="PS51832">
    <property type="entry name" value="HD_GYP"/>
    <property type="match status" value="1"/>
</dbReference>
<accession>A0ABU5IXW5</accession>
<dbReference type="Pfam" id="PF07696">
    <property type="entry name" value="7TMR-DISMED2"/>
    <property type="match status" value="1"/>
</dbReference>
<sequence>MKKFIFISLFVLLILNIPYMNGAAANDSIILLSDNLSHGLTNDIYYLEDKNHEFSIQDVSEKDGEFQPLTTNSPNFGYTSSAYWLRFTMKNQSSISNWMLEVGSPPLDYLSLYLPKKEGTFSEIHYGDLYPFSKREVNYRNFIFNLEIKPGEQQTYYLRVETEGAMSFPISIHTEKSILSKSLIHTAIHFLYYGLVLIMSIYNFFLFVFLRNKSYLYYALFSLSFMFIPMSNLGDAYQWLWPDSPWWNNRSIVFFMCLSIILSCVFVMRFLDTKEYLPKFHLLLKIFSCLQLITIFILLFISYPIALKVVVFTSILHAPLFLFLGIRAYYKKHILAKYFLLAWVLFLIGNTISTLSDAGMIKEMFFTKYAVFIGSSSELLLFSIGLAAQVDRIRKQKEKLDFEAVETQKEVVFTMGEVIEARSKETSNHVKRVAEYSKIIAQGYGLAERECEYLKMASPMHDIGKIGIPDAILNKPGKLTSEEFELIKTHTTIGYGMLKHSSRDIFKIAAVIAHQHHEKFDGTGYPQGLKGKQIDIHARITALADVFDALGSDRVYKKAWELDQILNLINEERGKHFDPKLVDVFFENIESLLSIKEKFPD</sequence>
<dbReference type="CDD" id="cd00077">
    <property type="entry name" value="HDc"/>
    <property type="match status" value="1"/>
</dbReference>